<accession>A0AAX0WTU2</accession>
<name>A0AAX0WTU2_9GAMM</name>
<sequence>MKSKILIPLKPKAKQERQSERMFQERGSTLYNYFSYEQQQAAQIKVDDNGLFYNVKNERLSGLFLYVVLPDERIIFVEDNGKFFHSALANGKKVLAAGKLELQEGMLIKVSNESGHYMPTDEEMRYMLSKFLSLSQNINLVYESHCRAIEGIVQQHLVSDFLKNTHSIIKEVEVNKYTTTEVNDDHYETVGTRSRYARNPKLINDTDKKINTDMNSNNRFFQPSTQSLNQNNQNLEEKEKNCCQKYCVII</sequence>
<evidence type="ECO:0000313" key="2">
    <source>
        <dbReference type="Proteomes" id="UP000192511"/>
    </source>
</evidence>
<evidence type="ECO:0000313" key="1">
    <source>
        <dbReference type="EMBL" id="PNL61704.1"/>
    </source>
</evidence>
<organism evidence="1 2">
    <name type="scientific">Legionella anisa</name>
    <dbReference type="NCBI Taxonomy" id="28082"/>
    <lineage>
        <taxon>Bacteria</taxon>
        <taxon>Pseudomonadati</taxon>
        <taxon>Pseudomonadota</taxon>
        <taxon>Gammaproteobacteria</taxon>
        <taxon>Legionellales</taxon>
        <taxon>Legionellaceae</taxon>
        <taxon>Legionella</taxon>
    </lineage>
</organism>
<proteinExistence type="predicted"/>
<dbReference type="AlphaFoldDB" id="A0AAX0WTU2"/>
<comment type="caution">
    <text evidence="1">The sequence shown here is derived from an EMBL/GenBank/DDBJ whole genome shotgun (WGS) entry which is preliminary data.</text>
</comment>
<dbReference type="EMBL" id="NBTX02000004">
    <property type="protein sequence ID" value="PNL61704.1"/>
    <property type="molecule type" value="Genomic_DNA"/>
</dbReference>
<evidence type="ECO:0008006" key="3">
    <source>
        <dbReference type="Google" id="ProtNLM"/>
    </source>
</evidence>
<gene>
    <name evidence="1" type="ORF">A6J39_011085</name>
</gene>
<dbReference type="GeneID" id="98065968"/>
<dbReference type="RefSeq" id="WP_019232229.1">
    <property type="nucleotide sequence ID" value="NZ_CAAAHR010000014.1"/>
</dbReference>
<keyword evidence="2" id="KW-1185">Reference proteome</keyword>
<dbReference type="Proteomes" id="UP000192511">
    <property type="component" value="Unassembled WGS sequence"/>
</dbReference>
<protein>
    <recommendedName>
        <fullName evidence="3">Type IV secretion protein Dot</fullName>
    </recommendedName>
</protein>
<reference evidence="1" key="1">
    <citation type="submission" date="2017-12" db="EMBL/GenBank/DDBJ databases">
        <title>FDA dAtabase for Regulatory Grade micrObial Sequences (FDA-ARGOS): Supporting development and validation of Infectious Disease Dx tests.</title>
        <authorList>
            <person name="Kerrigan L."/>
            <person name="Tallon L.J."/>
            <person name="Sadzewicz L."/>
            <person name="Sengamalay N."/>
            <person name="Ott S."/>
            <person name="Godinez A."/>
            <person name="Nagaraj S."/>
            <person name="Vavikolanu K."/>
            <person name="Aluvathingal J."/>
            <person name="Nadendla S."/>
            <person name="Sichtig H."/>
        </authorList>
    </citation>
    <scope>NUCLEOTIDE SEQUENCE [LARGE SCALE GENOMIC DNA]</scope>
    <source>
        <strain evidence="1">FDAARGOS_200</strain>
    </source>
</reference>